<dbReference type="Pfam" id="PF01571">
    <property type="entry name" value="GCV_T"/>
    <property type="match status" value="1"/>
</dbReference>
<dbReference type="GO" id="GO:0004047">
    <property type="term" value="F:aminomethyltransferase activity"/>
    <property type="evidence" value="ECO:0007669"/>
    <property type="project" value="UniProtKB-EC"/>
</dbReference>
<dbReference type="NCBIfam" id="NF001567">
    <property type="entry name" value="PRK00389.1"/>
    <property type="match status" value="1"/>
</dbReference>
<dbReference type="PIRSF" id="PIRSF006487">
    <property type="entry name" value="GcvT"/>
    <property type="match status" value="1"/>
</dbReference>
<dbReference type="HAMAP" id="MF_00259">
    <property type="entry name" value="GcvT"/>
    <property type="match status" value="1"/>
</dbReference>
<dbReference type="Gene3D" id="3.30.70.1400">
    <property type="entry name" value="Aminomethyltransferase beta-barrel domains"/>
    <property type="match status" value="1"/>
</dbReference>
<dbReference type="PANTHER" id="PTHR43757">
    <property type="entry name" value="AMINOMETHYLTRANSFERASE"/>
    <property type="match status" value="1"/>
</dbReference>
<sequence>MTDPTPLHTPLFDWHQTNGGRMVDFAGWSMPVQYTSIVEEHQAVRSGVGLFDVSHMGRLAFDGPKALSWINLVATNDATKLEPGRIQYSLLANDLGGLIDDILVYRLDKSYYVVCNASNRDRVVAQFGEHQEGFKATLTDKTVETAMIAVQGPAAAATLQPLVDRPLDGLKYYHVATGKLMGEVEALVSRTGYTGEDGFELIVPGPSASRVWIALMESGSGFGVAPIGLGARDTLRFEAAMPLYGHELSDTINPFAAGVGWAVKIDKGDFVGSDALKQHKQSPGSTRVGLKLDGKRIARQGSMVTADDRTLGSVTSGTFAPTLQASLAMALIDPGSSAPGTKVVVDVRGKPEPAEVVPLPFYKRPKP</sequence>
<evidence type="ECO:0000313" key="11">
    <source>
        <dbReference type="Proteomes" id="UP001216907"/>
    </source>
</evidence>
<evidence type="ECO:0000256" key="7">
    <source>
        <dbReference type="HAMAP-Rule" id="MF_00259"/>
    </source>
</evidence>
<dbReference type="RefSeq" id="WP_277859386.1">
    <property type="nucleotide sequence ID" value="NZ_JARRAG010000001.1"/>
</dbReference>
<evidence type="ECO:0000256" key="6">
    <source>
        <dbReference type="ARBA" id="ARBA00047665"/>
    </source>
</evidence>
<dbReference type="NCBIfam" id="TIGR00528">
    <property type="entry name" value="gcvT"/>
    <property type="match status" value="1"/>
</dbReference>
<dbReference type="Gene3D" id="3.30.1360.120">
    <property type="entry name" value="Probable tRNA modification gtpase trme, domain 1"/>
    <property type="match status" value="1"/>
</dbReference>
<keyword evidence="4 7" id="KW-0808">Transferase</keyword>
<organism evidence="10 11">
    <name type="scientific">Paludisphaera mucosa</name>
    <dbReference type="NCBI Taxonomy" id="3030827"/>
    <lineage>
        <taxon>Bacteria</taxon>
        <taxon>Pseudomonadati</taxon>
        <taxon>Planctomycetota</taxon>
        <taxon>Planctomycetia</taxon>
        <taxon>Isosphaerales</taxon>
        <taxon>Isosphaeraceae</taxon>
        <taxon>Paludisphaera</taxon>
    </lineage>
</organism>
<protein>
    <recommendedName>
        <fullName evidence="2 7">Aminomethyltransferase</fullName>
        <ecNumber evidence="2 7">2.1.2.10</ecNumber>
    </recommendedName>
    <alternativeName>
        <fullName evidence="5 7">Glycine cleavage system T protein</fullName>
    </alternativeName>
</protein>
<dbReference type="SUPFAM" id="SSF103025">
    <property type="entry name" value="Folate-binding domain"/>
    <property type="match status" value="1"/>
</dbReference>
<dbReference type="Gene3D" id="4.10.1250.10">
    <property type="entry name" value="Aminomethyltransferase fragment"/>
    <property type="match status" value="1"/>
</dbReference>
<evidence type="ECO:0000256" key="3">
    <source>
        <dbReference type="ARBA" id="ARBA00022576"/>
    </source>
</evidence>
<reference evidence="10 11" key="1">
    <citation type="submission" date="2023-03" db="EMBL/GenBank/DDBJ databases">
        <title>Paludisphaera mucosa sp. nov. a novel planctomycete from northern fen.</title>
        <authorList>
            <person name="Ivanova A."/>
        </authorList>
    </citation>
    <scope>NUCLEOTIDE SEQUENCE [LARGE SCALE GENOMIC DNA]</scope>
    <source>
        <strain evidence="10 11">Pla2</strain>
    </source>
</reference>
<dbReference type="PANTHER" id="PTHR43757:SF2">
    <property type="entry name" value="AMINOMETHYLTRANSFERASE, MITOCHONDRIAL"/>
    <property type="match status" value="1"/>
</dbReference>
<dbReference type="InterPro" id="IPR006223">
    <property type="entry name" value="GcvT"/>
</dbReference>
<evidence type="ECO:0000256" key="1">
    <source>
        <dbReference type="ARBA" id="ARBA00008609"/>
    </source>
</evidence>
<accession>A0ABT6F6H5</accession>
<evidence type="ECO:0000256" key="4">
    <source>
        <dbReference type="ARBA" id="ARBA00022679"/>
    </source>
</evidence>
<gene>
    <name evidence="7 10" type="primary">gcvT</name>
    <name evidence="10" type="ORF">PZE19_04555</name>
</gene>
<dbReference type="InterPro" id="IPR022903">
    <property type="entry name" value="GcvT_bac"/>
</dbReference>
<proteinExistence type="inferred from homology"/>
<comment type="subunit">
    <text evidence="7">The glycine cleavage system is composed of four proteins: P, T, L and H.</text>
</comment>
<evidence type="ECO:0000259" key="9">
    <source>
        <dbReference type="Pfam" id="PF08669"/>
    </source>
</evidence>
<keyword evidence="11" id="KW-1185">Reference proteome</keyword>
<dbReference type="InterPro" id="IPR029043">
    <property type="entry name" value="GcvT/YgfZ_C"/>
</dbReference>
<evidence type="ECO:0000256" key="2">
    <source>
        <dbReference type="ARBA" id="ARBA00012616"/>
    </source>
</evidence>
<keyword evidence="3 7" id="KW-0032">Aminotransferase</keyword>
<name>A0ABT6F6H5_9BACT</name>
<comment type="caution">
    <text evidence="10">The sequence shown here is derived from an EMBL/GenBank/DDBJ whole genome shotgun (WGS) entry which is preliminary data.</text>
</comment>
<dbReference type="Gene3D" id="2.40.30.110">
    <property type="entry name" value="Aminomethyltransferase beta-barrel domains"/>
    <property type="match status" value="1"/>
</dbReference>
<dbReference type="InterPro" id="IPR027266">
    <property type="entry name" value="TrmE/GcvT-like"/>
</dbReference>
<comment type="similarity">
    <text evidence="1 7">Belongs to the GcvT family.</text>
</comment>
<evidence type="ECO:0000313" key="10">
    <source>
        <dbReference type="EMBL" id="MDG3003028.1"/>
    </source>
</evidence>
<comment type="function">
    <text evidence="7">The glycine cleavage system catalyzes the degradation of glycine.</text>
</comment>
<dbReference type="InterPro" id="IPR028896">
    <property type="entry name" value="GcvT/YgfZ/DmdA"/>
</dbReference>
<dbReference type="EC" id="2.1.2.10" evidence="2 7"/>
<dbReference type="InterPro" id="IPR013977">
    <property type="entry name" value="GcvT_C"/>
</dbReference>
<feature type="domain" description="GCVT N-terminal" evidence="8">
    <location>
        <begin position="11"/>
        <end position="267"/>
    </location>
</feature>
<feature type="domain" description="Aminomethyltransferase C-terminal" evidence="9">
    <location>
        <begin position="287"/>
        <end position="363"/>
    </location>
</feature>
<dbReference type="EMBL" id="JARRAG010000001">
    <property type="protein sequence ID" value="MDG3003028.1"/>
    <property type="molecule type" value="Genomic_DNA"/>
</dbReference>
<dbReference type="Proteomes" id="UP001216907">
    <property type="component" value="Unassembled WGS sequence"/>
</dbReference>
<dbReference type="Pfam" id="PF08669">
    <property type="entry name" value="GCV_T_C"/>
    <property type="match status" value="1"/>
</dbReference>
<evidence type="ECO:0000256" key="5">
    <source>
        <dbReference type="ARBA" id="ARBA00031395"/>
    </source>
</evidence>
<dbReference type="InterPro" id="IPR006222">
    <property type="entry name" value="GCVT_N"/>
</dbReference>
<comment type="catalytic activity">
    <reaction evidence="6 7">
        <text>N(6)-[(R)-S(8)-aminomethyldihydrolipoyl]-L-lysyl-[protein] + (6S)-5,6,7,8-tetrahydrofolate = N(6)-[(R)-dihydrolipoyl]-L-lysyl-[protein] + (6R)-5,10-methylene-5,6,7,8-tetrahydrofolate + NH4(+)</text>
        <dbReference type="Rhea" id="RHEA:16945"/>
        <dbReference type="Rhea" id="RHEA-COMP:10475"/>
        <dbReference type="Rhea" id="RHEA-COMP:10492"/>
        <dbReference type="ChEBI" id="CHEBI:15636"/>
        <dbReference type="ChEBI" id="CHEBI:28938"/>
        <dbReference type="ChEBI" id="CHEBI:57453"/>
        <dbReference type="ChEBI" id="CHEBI:83100"/>
        <dbReference type="ChEBI" id="CHEBI:83143"/>
        <dbReference type="EC" id="2.1.2.10"/>
    </reaction>
</comment>
<evidence type="ECO:0000259" key="8">
    <source>
        <dbReference type="Pfam" id="PF01571"/>
    </source>
</evidence>
<dbReference type="SUPFAM" id="SSF101790">
    <property type="entry name" value="Aminomethyltransferase beta-barrel domain"/>
    <property type="match status" value="1"/>
</dbReference>